<dbReference type="Pfam" id="PF07732">
    <property type="entry name" value="Cu-oxidase_3"/>
    <property type="match status" value="1"/>
</dbReference>
<keyword evidence="4" id="KW-0186">Copper</keyword>
<name>A0A9N9ESV8_9GLOM</name>
<evidence type="ECO:0000313" key="9">
    <source>
        <dbReference type="EMBL" id="CAG8688893.1"/>
    </source>
</evidence>
<keyword evidence="2" id="KW-0479">Metal-binding</keyword>
<dbReference type="OrthoDB" id="2121828at2759"/>
<dbReference type="GO" id="GO:0016491">
    <property type="term" value="F:oxidoreductase activity"/>
    <property type="evidence" value="ECO:0007669"/>
    <property type="project" value="UniProtKB-KW"/>
</dbReference>
<dbReference type="FunFam" id="2.60.40.420:FF:000045">
    <property type="entry name" value="Laccase 2"/>
    <property type="match status" value="1"/>
</dbReference>
<feature type="signal peptide" evidence="5">
    <location>
        <begin position="1"/>
        <end position="18"/>
    </location>
</feature>
<comment type="similarity">
    <text evidence="1">Belongs to the multicopper oxidase family.</text>
</comment>
<dbReference type="InterPro" id="IPR011707">
    <property type="entry name" value="Cu-oxidase-like_N"/>
</dbReference>
<dbReference type="InterPro" id="IPR045087">
    <property type="entry name" value="Cu-oxidase_fam"/>
</dbReference>
<keyword evidence="5" id="KW-0732">Signal</keyword>
<dbReference type="SUPFAM" id="SSF49503">
    <property type="entry name" value="Cupredoxins"/>
    <property type="match status" value="3"/>
</dbReference>
<dbReference type="AlphaFoldDB" id="A0A9N9ESV8"/>
<reference evidence="9" key="1">
    <citation type="submission" date="2021-06" db="EMBL/GenBank/DDBJ databases">
        <authorList>
            <person name="Kallberg Y."/>
            <person name="Tangrot J."/>
            <person name="Rosling A."/>
        </authorList>
    </citation>
    <scope>NUCLEOTIDE SEQUENCE</scope>
    <source>
        <strain evidence="9">MA453B</strain>
    </source>
</reference>
<dbReference type="InterPro" id="IPR033138">
    <property type="entry name" value="Cu_oxidase_CS"/>
</dbReference>
<dbReference type="InterPro" id="IPR002355">
    <property type="entry name" value="Cu_oxidase_Cu_BS"/>
</dbReference>
<dbReference type="Pfam" id="PF00394">
    <property type="entry name" value="Cu-oxidase"/>
    <property type="match status" value="1"/>
</dbReference>
<dbReference type="GO" id="GO:0005507">
    <property type="term" value="F:copper ion binding"/>
    <property type="evidence" value="ECO:0007669"/>
    <property type="project" value="InterPro"/>
</dbReference>
<evidence type="ECO:0000256" key="1">
    <source>
        <dbReference type="ARBA" id="ARBA00010609"/>
    </source>
</evidence>
<feature type="chain" id="PRO_5040247041" evidence="5">
    <location>
        <begin position="19"/>
        <end position="611"/>
    </location>
</feature>
<dbReference type="InterPro" id="IPR011706">
    <property type="entry name" value="Cu-oxidase_C"/>
</dbReference>
<dbReference type="PANTHER" id="PTHR11709:SF511">
    <property type="entry name" value="LACCASE"/>
    <property type="match status" value="1"/>
</dbReference>
<evidence type="ECO:0000259" key="7">
    <source>
        <dbReference type="Pfam" id="PF07731"/>
    </source>
</evidence>
<dbReference type="PANTHER" id="PTHR11709">
    <property type="entry name" value="MULTI-COPPER OXIDASE"/>
    <property type="match status" value="1"/>
</dbReference>
<dbReference type="Pfam" id="PF07731">
    <property type="entry name" value="Cu-oxidase_2"/>
    <property type="match status" value="1"/>
</dbReference>
<dbReference type="PROSITE" id="PS00079">
    <property type="entry name" value="MULTICOPPER_OXIDASE1"/>
    <property type="match status" value="1"/>
</dbReference>
<dbReference type="InterPro" id="IPR001117">
    <property type="entry name" value="Cu-oxidase_2nd"/>
</dbReference>
<dbReference type="EMBL" id="CAJVPY010007926">
    <property type="protein sequence ID" value="CAG8688893.1"/>
    <property type="molecule type" value="Genomic_DNA"/>
</dbReference>
<organism evidence="9 10">
    <name type="scientific">Dentiscutata erythropus</name>
    <dbReference type="NCBI Taxonomy" id="1348616"/>
    <lineage>
        <taxon>Eukaryota</taxon>
        <taxon>Fungi</taxon>
        <taxon>Fungi incertae sedis</taxon>
        <taxon>Mucoromycota</taxon>
        <taxon>Glomeromycotina</taxon>
        <taxon>Glomeromycetes</taxon>
        <taxon>Diversisporales</taxon>
        <taxon>Gigasporaceae</taxon>
        <taxon>Dentiscutata</taxon>
    </lineage>
</organism>
<evidence type="ECO:0000259" key="8">
    <source>
        <dbReference type="Pfam" id="PF07732"/>
    </source>
</evidence>
<protein>
    <submittedName>
        <fullName evidence="9">28472_t:CDS:1</fullName>
    </submittedName>
</protein>
<evidence type="ECO:0000256" key="5">
    <source>
        <dbReference type="SAM" id="SignalP"/>
    </source>
</evidence>
<dbReference type="Gene3D" id="2.60.40.420">
    <property type="entry name" value="Cupredoxins - blue copper proteins"/>
    <property type="match status" value="3"/>
</dbReference>
<dbReference type="Proteomes" id="UP000789405">
    <property type="component" value="Unassembled WGS sequence"/>
</dbReference>
<evidence type="ECO:0000256" key="3">
    <source>
        <dbReference type="ARBA" id="ARBA00023002"/>
    </source>
</evidence>
<accession>A0A9N9ESV8</accession>
<feature type="domain" description="Plastocyanin-like" evidence="7">
    <location>
        <begin position="422"/>
        <end position="552"/>
    </location>
</feature>
<keyword evidence="10" id="KW-1185">Reference proteome</keyword>
<evidence type="ECO:0000256" key="2">
    <source>
        <dbReference type="ARBA" id="ARBA00022723"/>
    </source>
</evidence>
<dbReference type="PROSITE" id="PS00080">
    <property type="entry name" value="MULTICOPPER_OXIDASE2"/>
    <property type="match status" value="1"/>
</dbReference>
<feature type="domain" description="Plastocyanin-like" evidence="6">
    <location>
        <begin position="183"/>
        <end position="331"/>
    </location>
</feature>
<evidence type="ECO:0000259" key="6">
    <source>
        <dbReference type="Pfam" id="PF00394"/>
    </source>
</evidence>
<evidence type="ECO:0000313" key="10">
    <source>
        <dbReference type="Proteomes" id="UP000789405"/>
    </source>
</evidence>
<keyword evidence="3" id="KW-0560">Oxidoreductase</keyword>
<dbReference type="InterPro" id="IPR008972">
    <property type="entry name" value="Cupredoxin"/>
</dbReference>
<proteinExistence type="inferred from homology"/>
<gene>
    <name evidence="9" type="ORF">DERYTH_LOCUS12242</name>
</gene>
<feature type="domain" description="Plastocyanin-like" evidence="8">
    <location>
        <begin position="64"/>
        <end position="173"/>
    </location>
</feature>
<comment type="caution">
    <text evidence="9">The sequence shown here is derived from an EMBL/GenBank/DDBJ whole genome shotgun (WGS) entry which is preliminary data.</text>
</comment>
<evidence type="ECO:0000256" key="4">
    <source>
        <dbReference type="ARBA" id="ARBA00023008"/>
    </source>
</evidence>
<sequence length="611" mass="68352">MKFELIFTFLVLISASNSAWLDRRSESYECAPVTSNILEVLEPLPSTDGPVTRCYNLELVVKDLAPDGFTRPVWTVNGQYPAPILQANMGDRIILNVTNNFGDPTSIHWHGLFQKGTNYYDGPVGVTQCPIPNRVTFKYDFTLEQFGTFWYHAHHLSQMIDGLKGPFIIHNPKDPYRGTYDYEYVVTLSDWYHTPTGILLQQFSDDSYTGFSPVPDSGEISGFGQYDCNAAPKNSTCNSNNEVATYVVQKGKKYRFRIINTSALVHYIFSIDNHPLTIIEADSGLLKEPITLNSIPINIAQRYSVILDANQPIDNYKIRAHITNCNPVNNKTINFDSAINYDVTGILKYDGAGDNPPTSEAFPLDTSEACRDVNPNSLKPYNNKMPQTVITTFKAIVNFGAAASGRAIALVNNSTFVPNDDYPTNQKIVDGVSPDELSSNDNPYTYESNSENCNDDGVEIHVINNTTDSHPFHLHGHDFYILYNGENNTGLKSPQKSEFNTENPAIRDVVTVLPISTTVIRYCADNPGVWLFHCHIQWHFSMGMAVQLIETPSIFKKTIIPSDVTGLCANDDFIKDMTIEDFRGIEFAFGPAKPLIKFIEELKESQNVYAG</sequence>